<proteinExistence type="inferred from homology"/>
<dbReference type="EC" id="3.1.3.-" evidence="1"/>
<dbReference type="GO" id="GO:0005737">
    <property type="term" value="C:cytoplasm"/>
    <property type="evidence" value="ECO:0007669"/>
    <property type="project" value="TreeGrafter"/>
</dbReference>
<comment type="caution">
    <text evidence="5">The sequence shown here is derived from an EMBL/GenBank/DDBJ whole genome shotgun (WGS) entry which is preliminary data.</text>
</comment>
<feature type="active site" description="Nucleophile" evidence="2">
    <location>
        <position position="13"/>
    </location>
</feature>
<evidence type="ECO:0000256" key="2">
    <source>
        <dbReference type="PIRSR" id="PIRSR000915-1"/>
    </source>
</evidence>
<feature type="binding site" evidence="3">
    <location>
        <position position="187"/>
    </location>
    <ligand>
        <name>substrate</name>
    </ligand>
</feature>
<evidence type="ECO:0000256" key="1">
    <source>
        <dbReference type="PIRNR" id="PIRNR000915"/>
    </source>
</evidence>
<dbReference type="InterPro" id="IPR023214">
    <property type="entry name" value="HAD_sf"/>
</dbReference>
<comment type="similarity">
    <text evidence="1">Belongs to the HAD-like hydrolase superfamily. NagD family.</text>
</comment>
<keyword evidence="1 4" id="KW-0460">Magnesium</keyword>
<dbReference type="EMBL" id="QWEH01000001">
    <property type="protein sequence ID" value="RHW35102.1"/>
    <property type="molecule type" value="Genomic_DNA"/>
</dbReference>
<gene>
    <name evidence="5" type="ORF">D1B32_00320</name>
</gene>
<dbReference type="PIRSF" id="PIRSF000915">
    <property type="entry name" value="PGP-type_phosphatase"/>
    <property type="match status" value="1"/>
</dbReference>
<dbReference type="Gene3D" id="3.40.50.1000">
    <property type="entry name" value="HAD superfamily/HAD-like"/>
    <property type="match status" value="2"/>
</dbReference>
<dbReference type="InterPro" id="IPR006357">
    <property type="entry name" value="HAD-SF_hydro_IIA"/>
</dbReference>
<dbReference type="InterPro" id="IPR036412">
    <property type="entry name" value="HAD-like_sf"/>
</dbReference>
<keyword evidence="1 4" id="KW-0479">Metal-binding</keyword>
<dbReference type="GO" id="GO:0016791">
    <property type="term" value="F:phosphatase activity"/>
    <property type="evidence" value="ECO:0007669"/>
    <property type="project" value="TreeGrafter"/>
</dbReference>
<comment type="cofactor">
    <cofactor evidence="4">
        <name>Mg(2+)</name>
        <dbReference type="ChEBI" id="CHEBI:18420"/>
    </cofactor>
    <text evidence="4">Divalent metal ions. Mg(2+) is the most effective.</text>
</comment>
<sequence>MIKIEDYDVYSFDLDGTIYIGDRLLPGAVETLEYIRSNGKKVRFITNSSNLSREECKERLERLGLTIQLEEVVTALYLAGLYFKEQYPAARVYVVGDDQVKAELHRQCIETIDDPAKATHVLVGHDRAFSYDRIQHAMNAIYQGAKLIVINPDPICPVPNGYIPDTMTFAKAIEVASGRAIDQIIGKPTHYYADRLLEISETDPNRILIVGDRLETDIMLGQAHGFATCLVLTGVVSKQDIPKSRIKPDYVIENLSELFAFELPLEKSHLFEQHL</sequence>
<reference evidence="5 6" key="1">
    <citation type="journal article" date="2007" name="Int. J. Syst. Evol. Microbiol.">
        <title>Oceanobacillus profundus sp. nov., isolated from a deep-sea sediment core.</title>
        <authorList>
            <person name="Kim Y.G."/>
            <person name="Choi D.H."/>
            <person name="Hyun S."/>
            <person name="Cho B.C."/>
        </authorList>
    </citation>
    <scope>NUCLEOTIDE SEQUENCE [LARGE SCALE GENOMIC DNA]</scope>
    <source>
        <strain evidence="5 6">DSM 18246</strain>
    </source>
</reference>
<feature type="active site" description="Proton donor" evidence="2">
    <location>
        <position position="15"/>
    </location>
</feature>
<dbReference type="PANTHER" id="PTHR19288:SF46">
    <property type="entry name" value="HALOACID DEHALOGENASE-LIKE HYDROLASE DOMAIN-CONTAINING PROTEIN 2"/>
    <property type="match status" value="1"/>
</dbReference>
<evidence type="ECO:0000313" key="6">
    <source>
        <dbReference type="Proteomes" id="UP000285456"/>
    </source>
</evidence>
<comment type="function">
    <text evidence="1">Catalyzes the dephosphorylation of 2-6 carbon acid sugars in vitro.</text>
</comment>
<dbReference type="GO" id="GO:0046872">
    <property type="term" value="F:metal ion binding"/>
    <property type="evidence" value="ECO:0007669"/>
    <property type="project" value="UniProtKB-KW"/>
</dbReference>
<keyword evidence="6" id="KW-1185">Reference proteome</keyword>
<feature type="binding site" evidence="4">
    <location>
        <position position="13"/>
    </location>
    <ligand>
        <name>Mg(2+)</name>
        <dbReference type="ChEBI" id="CHEBI:18420"/>
    </ligand>
</feature>
<feature type="binding site" evidence="4">
    <location>
        <position position="15"/>
    </location>
    <ligand>
        <name>Mg(2+)</name>
        <dbReference type="ChEBI" id="CHEBI:18420"/>
    </ligand>
</feature>
<dbReference type="Pfam" id="PF13344">
    <property type="entry name" value="Hydrolase_6"/>
    <property type="match status" value="1"/>
</dbReference>
<accession>A0A417YMR5</accession>
<keyword evidence="5" id="KW-0378">Hydrolase</keyword>
<dbReference type="AlphaFoldDB" id="A0A417YMR5"/>
<dbReference type="SUPFAM" id="SSF56784">
    <property type="entry name" value="HAD-like"/>
    <property type="match status" value="1"/>
</dbReference>
<dbReference type="OrthoDB" id="9810449at2"/>
<protein>
    <recommendedName>
        <fullName evidence="1">Acid sugar phosphatase</fullName>
        <ecNumber evidence="1">3.1.3.-</ecNumber>
    </recommendedName>
</protein>
<evidence type="ECO:0000256" key="4">
    <source>
        <dbReference type="PIRSR" id="PIRSR000915-3"/>
    </source>
</evidence>
<organism evidence="5 6">
    <name type="scientific">Oceanobacillus profundus</name>
    <dbReference type="NCBI Taxonomy" id="372463"/>
    <lineage>
        <taxon>Bacteria</taxon>
        <taxon>Bacillati</taxon>
        <taxon>Bacillota</taxon>
        <taxon>Bacilli</taxon>
        <taxon>Bacillales</taxon>
        <taxon>Bacillaceae</taxon>
        <taxon>Oceanobacillus</taxon>
    </lineage>
</organism>
<feature type="binding site" evidence="4">
    <location>
        <position position="212"/>
    </location>
    <ligand>
        <name>Mg(2+)</name>
        <dbReference type="ChEBI" id="CHEBI:18420"/>
    </ligand>
</feature>
<evidence type="ECO:0000256" key="3">
    <source>
        <dbReference type="PIRSR" id="PIRSR000915-2"/>
    </source>
</evidence>
<evidence type="ECO:0000313" key="5">
    <source>
        <dbReference type="EMBL" id="RHW35102.1"/>
    </source>
</evidence>
<dbReference type="NCBIfam" id="TIGR01460">
    <property type="entry name" value="HAD-SF-IIA"/>
    <property type="match status" value="1"/>
</dbReference>
<dbReference type="RefSeq" id="WP_118888301.1">
    <property type="nucleotide sequence ID" value="NZ_PHUT01000001.1"/>
</dbReference>
<dbReference type="Pfam" id="PF13242">
    <property type="entry name" value="Hydrolase_like"/>
    <property type="match status" value="1"/>
</dbReference>
<dbReference type="Proteomes" id="UP000285456">
    <property type="component" value="Unassembled WGS sequence"/>
</dbReference>
<dbReference type="PANTHER" id="PTHR19288">
    <property type="entry name" value="4-NITROPHENYLPHOSPHATASE-RELATED"/>
    <property type="match status" value="1"/>
</dbReference>
<name>A0A417YMR5_9BACI</name>